<gene>
    <name evidence="1" type="ORF">BU14_1910s0002</name>
</gene>
<keyword evidence="2" id="KW-1185">Reference proteome</keyword>
<proteinExistence type="predicted"/>
<organism evidence="1 2">
    <name type="scientific">Porphyra umbilicalis</name>
    <name type="common">Purple laver</name>
    <name type="synonym">Red alga</name>
    <dbReference type="NCBI Taxonomy" id="2786"/>
    <lineage>
        <taxon>Eukaryota</taxon>
        <taxon>Rhodophyta</taxon>
        <taxon>Bangiophyceae</taxon>
        <taxon>Bangiales</taxon>
        <taxon>Bangiaceae</taxon>
        <taxon>Porphyra</taxon>
    </lineage>
</organism>
<dbReference type="EMBL" id="KV919821">
    <property type="protein sequence ID" value="OSX69062.1"/>
    <property type="molecule type" value="Genomic_DNA"/>
</dbReference>
<evidence type="ECO:0000313" key="2">
    <source>
        <dbReference type="Proteomes" id="UP000218209"/>
    </source>
</evidence>
<protein>
    <submittedName>
        <fullName evidence="1">Uncharacterized protein</fullName>
    </submittedName>
</protein>
<evidence type="ECO:0000313" key="1">
    <source>
        <dbReference type="EMBL" id="OSX69062.1"/>
    </source>
</evidence>
<reference evidence="1 2" key="1">
    <citation type="submission" date="2017-03" db="EMBL/GenBank/DDBJ databases">
        <title>WGS assembly of Porphyra umbilicalis.</title>
        <authorList>
            <person name="Brawley S.H."/>
            <person name="Blouin N.A."/>
            <person name="Ficko-Blean E."/>
            <person name="Wheeler G.L."/>
            <person name="Lohr M."/>
            <person name="Goodson H.V."/>
            <person name="Jenkins J.W."/>
            <person name="Blaby-Haas C.E."/>
            <person name="Helliwell K.E."/>
            <person name="Chan C."/>
            <person name="Marriage T."/>
            <person name="Bhattacharya D."/>
            <person name="Klein A.S."/>
            <person name="Badis Y."/>
            <person name="Brodie J."/>
            <person name="Cao Y."/>
            <person name="Collen J."/>
            <person name="Dittami S.M."/>
            <person name="Gachon C.M."/>
            <person name="Green B.R."/>
            <person name="Karpowicz S."/>
            <person name="Kim J.W."/>
            <person name="Kudahl U."/>
            <person name="Lin S."/>
            <person name="Michel G."/>
            <person name="Mittag M."/>
            <person name="Olson B.J."/>
            <person name="Pangilinan J."/>
            <person name="Peng Y."/>
            <person name="Qiu H."/>
            <person name="Shu S."/>
            <person name="Singer J.T."/>
            <person name="Smith A.G."/>
            <person name="Sprecher B.N."/>
            <person name="Wagner V."/>
            <person name="Wang W."/>
            <person name="Wang Z.-Y."/>
            <person name="Yan J."/>
            <person name="Yarish C."/>
            <person name="Zoeuner-Riek S."/>
            <person name="Zhuang Y."/>
            <person name="Zou Y."/>
            <person name="Lindquist E.A."/>
            <person name="Grimwood J."/>
            <person name="Barry K."/>
            <person name="Rokhsar D.S."/>
            <person name="Schmutz J."/>
            <person name="Stiller J.W."/>
            <person name="Grossman A.R."/>
            <person name="Prochnik S.E."/>
        </authorList>
    </citation>
    <scope>NUCLEOTIDE SEQUENCE [LARGE SCALE GENOMIC DNA]</scope>
    <source>
        <strain evidence="1">4086291</strain>
    </source>
</reference>
<dbReference type="AlphaFoldDB" id="A0A1X6NKG2"/>
<sequence length="193" mass="22230">MDVNGAACINTWWVSGTKNGKYVWSDKVACCPNPMPKPKTMKFWRNNVQCTSTWTVDDRELNADRNCVWKWFDQTTCPPQPTCPPMPMVMKTRWVKANGERCVKTWSACGKKISWGKCTWKGCDRIRCKPACPKPMAKTMKLKTPTRVCIDNWWPTKLSVDNTNDGQSCKWAWADHKECYCKVSATSAEWKKC</sequence>
<name>A0A1X6NKG2_PORUM</name>
<accession>A0A1X6NKG2</accession>
<dbReference type="Proteomes" id="UP000218209">
    <property type="component" value="Unassembled WGS sequence"/>
</dbReference>